<dbReference type="GO" id="GO:0003677">
    <property type="term" value="F:DNA binding"/>
    <property type="evidence" value="ECO:0007669"/>
    <property type="project" value="InterPro"/>
</dbReference>
<evidence type="ECO:0000313" key="2">
    <source>
        <dbReference type="Proteomes" id="UP000000602"/>
    </source>
</evidence>
<dbReference type="KEGG" id="dps:DP1570"/>
<dbReference type="Pfam" id="PF06892">
    <property type="entry name" value="Phage_CP76"/>
    <property type="match status" value="1"/>
</dbReference>
<dbReference type="InterPro" id="IPR009679">
    <property type="entry name" value="Phage_186_CII-like"/>
</dbReference>
<name>Q6AMX5_DESPS</name>
<dbReference type="EMBL" id="CR522870">
    <property type="protein sequence ID" value="CAG36299.1"/>
    <property type="molecule type" value="Genomic_DNA"/>
</dbReference>
<keyword evidence="2" id="KW-1185">Reference proteome</keyword>
<accession>Q6AMX5</accession>
<gene>
    <name evidence="1" type="ordered locus">DP1570</name>
</gene>
<sequence>MHFDYIPICRWRVVVITRETKHPRDYEVMDAVLDRGEATELARLLSCSPQLIRGWCRAPETEAEYTTGRFGPLARIRTLIAMIREADGRPDRAFLIGQYVALLLGGVFVPTPPVIENVNSDVLSNVSRTMKRSGEAIETIRIAWFEESPGKITNQERALCVADIQKAIVALIQTQQCIERHSTIR</sequence>
<dbReference type="AlphaFoldDB" id="Q6AMX5"/>
<dbReference type="Proteomes" id="UP000000602">
    <property type="component" value="Chromosome"/>
</dbReference>
<organism evidence="1 2">
    <name type="scientific">Desulfotalea psychrophila (strain LSv54 / DSM 12343)</name>
    <dbReference type="NCBI Taxonomy" id="177439"/>
    <lineage>
        <taxon>Bacteria</taxon>
        <taxon>Pseudomonadati</taxon>
        <taxon>Thermodesulfobacteriota</taxon>
        <taxon>Desulfobulbia</taxon>
        <taxon>Desulfobulbales</taxon>
        <taxon>Desulfocapsaceae</taxon>
        <taxon>Desulfotalea</taxon>
    </lineage>
</organism>
<reference evidence="2" key="1">
    <citation type="journal article" date="2004" name="Environ. Microbiol.">
        <title>The genome of Desulfotalea psychrophila, a sulfate-reducing bacterium from permanently cold Arctic sediments.</title>
        <authorList>
            <person name="Rabus R."/>
            <person name="Ruepp A."/>
            <person name="Frickey T."/>
            <person name="Rattei T."/>
            <person name="Fartmann B."/>
            <person name="Stark M."/>
            <person name="Bauer M."/>
            <person name="Zibat A."/>
            <person name="Lombardot T."/>
            <person name="Becker I."/>
            <person name="Amann J."/>
            <person name="Gellner K."/>
            <person name="Teeling H."/>
            <person name="Leuschner W.D."/>
            <person name="Gloeckner F.-O."/>
            <person name="Lupas A.N."/>
            <person name="Amann R."/>
            <person name="Klenk H.-P."/>
        </authorList>
    </citation>
    <scope>NUCLEOTIDE SEQUENCE [LARGE SCALE GENOMIC DNA]</scope>
    <source>
        <strain evidence="2">DSM 12343 / LSv54</strain>
    </source>
</reference>
<proteinExistence type="predicted"/>
<dbReference type="HOGENOM" id="CLU_1459100_0_0_7"/>
<evidence type="ECO:0000313" key="1">
    <source>
        <dbReference type="EMBL" id="CAG36299.1"/>
    </source>
</evidence>
<protein>
    <submittedName>
        <fullName evidence="1">Uncharacterized protein</fullName>
    </submittedName>
</protein>